<dbReference type="GO" id="GO:0030150">
    <property type="term" value="P:protein import into mitochondrial matrix"/>
    <property type="evidence" value="ECO:0007669"/>
    <property type="project" value="UniProtKB-UniRule"/>
</dbReference>
<keyword evidence="8" id="KW-0999">Mitochondrion inner membrane</keyword>
<name>A0A5E4Q4L8_9NEOP</name>
<evidence type="ECO:0000313" key="10">
    <source>
        <dbReference type="Proteomes" id="UP000324832"/>
    </source>
</evidence>
<proteinExistence type="inferred from homology"/>
<keyword evidence="10" id="KW-1185">Reference proteome</keyword>
<keyword evidence="8" id="KW-0811">Translocation</keyword>
<feature type="transmembrane region" description="Helical" evidence="8">
    <location>
        <begin position="79"/>
        <end position="100"/>
    </location>
</feature>
<dbReference type="PANTHER" id="PTHR13032">
    <property type="entry name" value="MITOCHONDRIAL IMPORT INNER MEMBRANE TRANSLOCASE SUBUNIT TIM21"/>
    <property type="match status" value="1"/>
</dbReference>
<keyword evidence="4" id="KW-0809">Transit peptide</keyword>
<accession>A0A5E4Q4L8</accession>
<comment type="function">
    <text evidence="8">Essential component of the TIM23 complex, a complex that mediates the translocation of transit peptide-containing proteins across the mitochondrial inner membrane.</text>
</comment>
<protein>
    <recommendedName>
        <fullName evidence="8">Mitochondrial import inner membrane translocase subunit Tim21</fullName>
    </recommendedName>
</protein>
<organism evidence="9 10">
    <name type="scientific">Leptidea sinapis</name>
    <dbReference type="NCBI Taxonomy" id="189913"/>
    <lineage>
        <taxon>Eukaryota</taxon>
        <taxon>Metazoa</taxon>
        <taxon>Ecdysozoa</taxon>
        <taxon>Arthropoda</taxon>
        <taxon>Hexapoda</taxon>
        <taxon>Insecta</taxon>
        <taxon>Pterygota</taxon>
        <taxon>Neoptera</taxon>
        <taxon>Endopterygota</taxon>
        <taxon>Lepidoptera</taxon>
        <taxon>Glossata</taxon>
        <taxon>Ditrysia</taxon>
        <taxon>Papilionoidea</taxon>
        <taxon>Pieridae</taxon>
        <taxon>Dismorphiinae</taxon>
        <taxon>Leptidea</taxon>
    </lineage>
</organism>
<keyword evidence="5 8" id="KW-1133">Transmembrane helix</keyword>
<dbReference type="GO" id="GO:0005744">
    <property type="term" value="C:TIM23 mitochondrial import inner membrane translocase complex"/>
    <property type="evidence" value="ECO:0007669"/>
    <property type="project" value="UniProtKB-UniRule"/>
</dbReference>
<comment type="subcellular location">
    <subcellularLocation>
        <location evidence="8">Mitochondrion inner membrane</location>
        <topology evidence="8">Single-pass membrane protein</topology>
    </subcellularLocation>
    <subcellularLocation>
        <location evidence="1">Mitochondrion membrane</location>
        <topology evidence="1">Single-pass membrane protein</topology>
    </subcellularLocation>
</comment>
<evidence type="ECO:0000256" key="3">
    <source>
        <dbReference type="ARBA" id="ARBA00022692"/>
    </source>
</evidence>
<dbReference type="AlphaFoldDB" id="A0A5E4Q4L8"/>
<keyword evidence="8" id="KW-0653">Protein transport</keyword>
<evidence type="ECO:0000256" key="2">
    <source>
        <dbReference type="ARBA" id="ARBA00010867"/>
    </source>
</evidence>
<evidence type="ECO:0000256" key="5">
    <source>
        <dbReference type="ARBA" id="ARBA00022989"/>
    </source>
</evidence>
<evidence type="ECO:0000256" key="4">
    <source>
        <dbReference type="ARBA" id="ARBA00022946"/>
    </source>
</evidence>
<dbReference type="Gene3D" id="3.10.450.320">
    <property type="entry name" value="Mitochondrial import inner membrane translocase subunit Tim21"/>
    <property type="match status" value="1"/>
</dbReference>
<comment type="similarity">
    <text evidence="2 8">Belongs to the TIM21 family.</text>
</comment>
<evidence type="ECO:0000256" key="7">
    <source>
        <dbReference type="ARBA" id="ARBA00023136"/>
    </source>
</evidence>
<keyword evidence="7 8" id="KW-0472">Membrane</keyword>
<keyword evidence="3 8" id="KW-0812">Transmembrane</keyword>
<keyword evidence="6 8" id="KW-0496">Mitochondrion</keyword>
<dbReference type="PANTHER" id="PTHR13032:SF6">
    <property type="entry name" value="MITOCHONDRIAL IMPORT INNER MEMBRANE TRANSLOCASE SUBUNIT TIM21"/>
    <property type="match status" value="1"/>
</dbReference>
<keyword evidence="8" id="KW-0813">Transport</keyword>
<comment type="subunit">
    <text evidence="8">Component of the TIM23 complex.</text>
</comment>
<reference evidence="9 10" key="1">
    <citation type="submission" date="2017-07" db="EMBL/GenBank/DDBJ databases">
        <authorList>
            <person name="Talla V."/>
            <person name="Backstrom N."/>
        </authorList>
    </citation>
    <scope>NUCLEOTIDE SEQUENCE [LARGE SCALE GENOMIC DNA]</scope>
</reference>
<dbReference type="InterPro" id="IPR038552">
    <property type="entry name" value="Tim21_IMS_sf"/>
</dbReference>
<evidence type="ECO:0000256" key="6">
    <source>
        <dbReference type="ARBA" id="ARBA00023128"/>
    </source>
</evidence>
<evidence type="ECO:0000256" key="1">
    <source>
        <dbReference type="ARBA" id="ARBA00004304"/>
    </source>
</evidence>
<dbReference type="InterPro" id="IPR013261">
    <property type="entry name" value="Tim21"/>
</dbReference>
<evidence type="ECO:0000256" key="8">
    <source>
        <dbReference type="RuleBase" id="RU367142"/>
    </source>
</evidence>
<gene>
    <name evidence="9" type="ORF">LSINAPIS_LOCUS4693</name>
</gene>
<dbReference type="EMBL" id="FZQP02001227">
    <property type="protein sequence ID" value="VVC92196.1"/>
    <property type="molecule type" value="Genomic_DNA"/>
</dbReference>
<dbReference type="Pfam" id="PF08294">
    <property type="entry name" value="TIM21"/>
    <property type="match status" value="1"/>
</dbReference>
<dbReference type="Proteomes" id="UP000324832">
    <property type="component" value="Unassembled WGS sequence"/>
</dbReference>
<sequence>MSTITKVITILRSTKKFDAFNDFGLRLSGTGTTLPRISMIRCYSSKESGIAKSEANGHSEVSRDVKPIGEKIKETTKTVSYTGIILVGVGVTGVIFYYVFRELFSSNSPNSIYSEALEKCKNDPRIEDALGAPIKGYGEETSRRRRTHVSHAIYEKDGINHMRMRFYIQGVRNKGVVELDMKQNENGKYMCRYLLVVLDDYSGKTFIIEDNRAELDATPEQFERQLPTLTLTQ</sequence>
<evidence type="ECO:0000313" key="9">
    <source>
        <dbReference type="EMBL" id="VVC92196.1"/>
    </source>
</evidence>